<keyword evidence="2" id="KW-1185">Reference proteome</keyword>
<dbReference type="AlphaFoldDB" id="A0AAV4PD61"/>
<evidence type="ECO:0000313" key="2">
    <source>
        <dbReference type="Proteomes" id="UP001054945"/>
    </source>
</evidence>
<sequence length="111" mass="12860">MCVGLRKWHGDTDIVVNFRSLKMYVHLEQKTNFEEEENFLISRIQSTSETDPVQSKCYGAKKFFNLHPDIHSKQTFSFLPLGPGGLFMIVVSIESSPLMSMRKVYFSWIAH</sequence>
<reference evidence="1 2" key="1">
    <citation type="submission" date="2021-06" db="EMBL/GenBank/DDBJ databases">
        <title>Caerostris extrusa draft genome.</title>
        <authorList>
            <person name="Kono N."/>
            <person name="Arakawa K."/>
        </authorList>
    </citation>
    <scope>NUCLEOTIDE SEQUENCE [LARGE SCALE GENOMIC DNA]</scope>
</reference>
<comment type="caution">
    <text evidence="1">The sequence shown here is derived from an EMBL/GenBank/DDBJ whole genome shotgun (WGS) entry which is preliminary data.</text>
</comment>
<dbReference type="EMBL" id="BPLR01004474">
    <property type="protein sequence ID" value="GIX95125.1"/>
    <property type="molecule type" value="Genomic_DNA"/>
</dbReference>
<proteinExistence type="predicted"/>
<evidence type="ECO:0000313" key="1">
    <source>
        <dbReference type="EMBL" id="GIX95125.1"/>
    </source>
</evidence>
<dbReference type="Proteomes" id="UP001054945">
    <property type="component" value="Unassembled WGS sequence"/>
</dbReference>
<name>A0AAV4PD61_CAEEX</name>
<accession>A0AAV4PD61</accession>
<gene>
    <name evidence="1" type="ORF">CEXT_664691</name>
</gene>
<organism evidence="1 2">
    <name type="scientific">Caerostris extrusa</name>
    <name type="common">Bark spider</name>
    <name type="synonym">Caerostris bankana</name>
    <dbReference type="NCBI Taxonomy" id="172846"/>
    <lineage>
        <taxon>Eukaryota</taxon>
        <taxon>Metazoa</taxon>
        <taxon>Ecdysozoa</taxon>
        <taxon>Arthropoda</taxon>
        <taxon>Chelicerata</taxon>
        <taxon>Arachnida</taxon>
        <taxon>Araneae</taxon>
        <taxon>Araneomorphae</taxon>
        <taxon>Entelegynae</taxon>
        <taxon>Araneoidea</taxon>
        <taxon>Araneidae</taxon>
        <taxon>Caerostris</taxon>
    </lineage>
</organism>
<protein>
    <submittedName>
        <fullName evidence="1">Uncharacterized protein</fullName>
    </submittedName>
</protein>